<evidence type="ECO:0008006" key="4">
    <source>
        <dbReference type="Google" id="ProtNLM"/>
    </source>
</evidence>
<feature type="transmembrane region" description="Helical" evidence="1">
    <location>
        <begin position="7"/>
        <end position="28"/>
    </location>
</feature>
<name>A0A2S5GCT0_9BACL</name>
<dbReference type="RefSeq" id="WP_104057508.1">
    <property type="nucleotide sequence ID" value="NZ_PREZ01000003.1"/>
</dbReference>
<dbReference type="OrthoDB" id="2988123at2"/>
<dbReference type="EMBL" id="PREZ01000003">
    <property type="protein sequence ID" value="PPA70758.1"/>
    <property type="molecule type" value="Genomic_DNA"/>
</dbReference>
<keyword evidence="3" id="KW-1185">Reference proteome</keyword>
<dbReference type="Proteomes" id="UP000239047">
    <property type="component" value="Unassembled WGS sequence"/>
</dbReference>
<keyword evidence="1" id="KW-1133">Transmembrane helix</keyword>
<evidence type="ECO:0000256" key="1">
    <source>
        <dbReference type="SAM" id="Phobius"/>
    </source>
</evidence>
<protein>
    <recommendedName>
        <fullName evidence="4">DUF2178 domain-containing protein</fullName>
    </recommendedName>
</protein>
<reference evidence="2 3" key="1">
    <citation type="submission" date="2018-02" db="EMBL/GenBank/DDBJ databases">
        <title>Jeotgalibacillus proteolyticum sp. nov. a protease producing bacterium isolated from ocean sediments of Laizhou Bay.</title>
        <authorList>
            <person name="Li Y."/>
        </authorList>
    </citation>
    <scope>NUCLEOTIDE SEQUENCE [LARGE SCALE GENOMIC DNA]</scope>
    <source>
        <strain evidence="2 3">22-7</strain>
    </source>
</reference>
<feature type="transmembrane region" description="Helical" evidence="1">
    <location>
        <begin position="133"/>
        <end position="152"/>
    </location>
</feature>
<comment type="caution">
    <text evidence="2">The sequence shown here is derived from an EMBL/GenBank/DDBJ whole genome shotgun (WGS) entry which is preliminary data.</text>
</comment>
<accession>A0A2S5GCT0</accession>
<feature type="transmembrane region" description="Helical" evidence="1">
    <location>
        <begin position="104"/>
        <end position="121"/>
    </location>
</feature>
<organism evidence="2 3">
    <name type="scientific">Jeotgalibacillus proteolyticus</name>
    <dbReference type="NCBI Taxonomy" id="2082395"/>
    <lineage>
        <taxon>Bacteria</taxon>
        <taxon>Bacillati</taxon>
        <taxon>Bacillota</taxon>
        <taxon>Bacilli</taxon>
        <taxon>Bacillales</taxon>
        <taxon>Caryophanaceae</taxon>
        <taxon>Jeotgalibacillus</taxon>
    </lineage>
</organism>
<keyword evidence="1" id="KW-0472">Membrane</keyword>
<gene>
    <name evidence="2" type="ORF">C4B60_08165</name>
</gene>
<dbReference type="AlphaFoldDB" id="A0A2S5GCT0"/>
<evidence type="ECO:0000313" key="2">
    <source>
        <dbReference type="EMBL" id="PPA70758.1"/>
    </source>
</evidence>
<keyword evidence="1" id="KW-0812">Transmembrane</keyword>
<sequence length="157" mass="17666">MTNRAGLMIALNFLALVCVGWFSTALYLGNESFAAFVFGETEEFFLSLPLTPLVVMLIIAVVSYFLLKKFSGRKVSFKATLLPPEFSEQDEREKEITARACRNAYVSLTYAVPAVIIILAFEPVFNRLIPASALWILLLIPIVQFSSYYFTIRKYAG</sequence>
<evidence type="ECO:0000313" key="3">
    <source>
        <dbReference type="Proteomes" id="UP000239047"/>
    </source>
</evidence>
<proteinExistence type="predicted"/>
<feature type="transmembrane region" description="Helical" evidence="1">
    <location>
        <begin position="48"/>
        <end position="67"/>
    </location>
</feature>